<comment type="caution">
    <text evidence="10">The sequence shown here is derived from an EMBL/GenBank/DDBJ whole genome shotgun (WGS) entry which is preliminary data.</text>
</comment>
<evidence type="ECO:0000256" key="5">
    <source>
        <dbReference type="PROSITE-ProRule" id="PRU01240"/>
    </source>
</evidence>
<dbReference type="PANTHER" id="PTHR43806:SF11">
    <property type="entry name" value="CEREVISIN-RELATED"/>
    <property type="match status" value="1"/>
</dbReference>
<dbReference type="InterPro" id="IPR022409">
    <property type="entry name" value="PKD/Chitinase_dom"/>
</dbReference>
<keyword evidence="2 5" id="KW-0645">Protease</keyword>
<dbReference type="PROSITE" id="PS00136">
    <property type="entry name" value="SUBTILASE_ASP"/>
    <property type="match status" value="1"/>
</dbReference>
<dbReference type="InterPro" id="IPR023827">
    <property type="entry name" value="Peptidase_S8_Asp-AS"/>
</dbReference>
<evidence type="ECO:0000256" key="6">
    <source>
        <dbReference type="RuleBase" id="RU003355"/>
    </source>
</evidence>
<dbReference type="PROSITE" id="PS50093">
    <property type="entry name" value="PKD"/>
    <property type="match status" value="2"/>
</dbReference>
<dbReference type="Gene3D" id="2.60.40.10">
    <property type="entry name" value="Immunoglobulins"/>
    <property type="match status" value="2"/>
</dbReference>
<feature type="region of interest" description="Disordered" evidence="7">
    <location>
        <begin position="217"/>
        <end position="236"/>
    </location>
</feature>
<keyword evidence="3 5" id="KW-0378">Hydrolase</keyword>
<keyword evidence="8" id="KW-0472">Membrane</keyword>
<keyword evidence="8" id="KW-1133">Transmembrane helix</keyword>
<dbReference type="InterPro" id="IPR000601">
    <property type="entry name" value="PKD_dom"/>
</dbReference>
<dbReference type="PRINTS" id="PR00723">
    <property type="entry name" value="SUBTILISIN"/>
</dbReference>
<dbReference type="InterPro" id="IPR000209">
    <property type="entry name" value="Peptidase_S8/S53_dom"/>
</dbReference>
<dbReference type="InterPro" id="IPR023828">
    <property type="entry name" value="Peptidase_S8_Ser-AS"/>
</dbReference>
<keyword evidence="4 5" id="KW-0720">Serine protease</keyword>
<dbReference type="PROSITE" id="PS00138">
    <property type="entry name" value="SUBTILASE_SER"/>
    <property type="match status" value="1"/>
</dbReference>
<name>A0ABU9BKF6_9BURK</name>
<dbReference type="CDD" id="cd07496">
    <property type="entry name" value="Peptidases_S8_13"/>
    <property type="match status" value="1"/>
</dbReference>
<dbReference type="Pfam" id="PF22352">
    <property type="entry name" value="K319L-like_PKD"/>
    <property type="match status" value="1"/>
</dbReference>
<dbReference type="Proteomes" id="UP001371218">
    <property type="component" value="Unassembled WGS sequence"/>
</dbReference>
<feature type="active site" description="Charge relay system" evidence="5">
    <location>
        <position position="440"/>
    </location>
</feature>
<accession>A0ABU9BKF6</accession>
<evidence type="ECO:0000313" key="10">
    <source>
        <dbReference type="EMBL" id="MEK8030447.1"/>
    </source>
</evidence>
<dbReference type="SUPFAM" id="SSF52743">
    <property type="entry name" value="Subtilisin-like"/>
    <property type="match status" value="1"/>
</dbReference>
<dbReference type="InterPro" id="IPR050131">
    <property type="entry name" value="Peptidase_S8_subtilisin-like"/>
</dbReference>
<gene>
    <name evidence="10" type="ORF">AACH06_06375</name>
</gene>
<protein>
    <submittedName>
        <fullName evidence="10">S8 family serine peptidase</fullName>
    </submittedName>
</protein>
<keyword evidence="8" id="KW-0812">Transmembrane</keyword>
<dbReference type="InterPro" id="IPR022398">
    <property type="entry name" value="Peptidase_S8_His-AS"/>
</dbReference>
<evidence type="ECO:0000313" key="11">
    <source>
        <dbReference type="Proteomes" id="UP001371218"/>
    </source>
</evidence>
<sequence>MKKAWIGKLTKVALGAGLVWASLVGAAEYAPVRHSPARAQQSEAARVIVQFKGGASVLRSSVQSAGATSTWPQAAATLSQRHGLALRDGRALGTRIQVIQAQGIDSQALADKLLADPEVAWAVVDHRRFAMAAPNDPLYPGNQANATPKVGQWYLRPNSGEVKSSIDVEPAWAITTGSSSVVVAVLDTGITNHPDLNNKVVAGYDFVGYSSDSVATANDGDLDDADPHDPGDWITSAEDASGEFKDCGASDSSWHGTQVSGLVGASTGNGAGMAGIGRGVTVLPVRVLGKCGGYDSDIIAGMRWAAGFAVSGVATNTHPAKVLNLSLGSNGSCTAAYVNVMTELESAGVSVIAAAGNDGLAVGVPANCPNVVAVAGVRHTGTKVGYSNLGPEVVVSAPAGNCVNETGACLYPILTTVNTGTTGPAAASYSDSYLATLGTSFSTPIVAGTVGLMLSADPALTPATVRSLLKSTARPFPTAGADVGVSNCLAPSDVAQDAECYCTTTTCGAGLLDAGAAVAAAATAANGLVAQISPNPGYPVAGDSLALDAAGSSVGGGRTITGYQWDITEGAGLASFTSGTNAATATLRTSGAGTVTVRLTLTDSGGHHASSSTRLTVAASSLAAAITATPTAPEVGDSVSLSASSSKVDAGRTVTAYQWEITSGGTLASFSGATNAATATLATTAAGSVTVRLTITDSAGLQASTTRTLTISAASSGGGGGGGAMAPWWGLGLLLAAWGLGRRRRRAH</sequence>
<dbReference type="InterPro" id="IPR013783">
    <property type="entry name" value="Ig-like_fold"/>
</dbReference>
<organism evidence="10 11">
    <name type="scientific">Ideonella lacteola</name>
    <dbReference type="NCBI Taxonomy" id="2984193"/>
    <lineage>
        <taxon>Bacteria</taxon>
        <taxon>Pseudomonadati</taxon>
        <taxon>Pseudomonadota</taxon>
        <taxon>Betaproteobacteria</taxon>
        <taxon>Burkholderiales</taxon>
        <taxon>Sphaerotilaceae</taxon>
        <taxon>Ideonella</taxon>
    </lineage>
</organism>
<feature type="transmembrane region" description="Helical" evidence="8">
    <location>
        <begin position="725"/>
        <end position="741"/>
    </location>
</feature>
<evidence type="ECO:0000256" key="4">
    <source>
        <dbReference type="ARBA" id="ARBA00022825"/>
    </source>
</evidence>
<evidence type="ECO:0000256" key="1">
    <source>
        <dbReference type="ARBA" id="ARBA00011073"/>
    </source>
</evidence>
<dbReference type="InterPro" id="IPR015500">
    <property type="entry name" value="Peptidase_S8_subtilisin-rel"/>
</dbReference>
<proteinExistence type="inferred from homology"/>
<dbReference type="EMBL" id="JBBUTG010000003">
    <property type="protein sequence ID" value="MEK8030447.1"/>
    <property type="molecule type" value="Genomic_DNA"/>
</dbReference>
<reference evidence="10 11" key="1">
    <citation type="submission" date="2024-04" db="EMBL/GenBank/DDBJ databases">
        <title>Novel species of the genus Ideonella isolated from streams.</title>
        <authorList>
            <person name="Lu H."/>
        </authorList>
    </citation>
    <scope>NUCLEOTIDE SEQUENCE [LARGE SCALE GENOMIC DNA]</scope>
    <source>
        <strain evidence="10 11">DXS29W</strain>
    </source>
</reference>
<dbReference type="CDD" id="cd00146">
    <property type="entry name" value="PKD"/>
    <property type="match status" value="1"/>
</dbReference>
<feature type="domain" description="PKD" evidence="9">
    <location>
        <begin position="622"/>
        <end position="718"/>
    </location>
</feature>
<dbReference type="RefSeq" id="WP_341424813.1">
    <property type="nucleotide sequence ID" value="NZ_JBBUTG010000003.1"/>
</dbReference>
<feature type="active site" description="Charge relay system" evidence="5">
    <location>
        <position position="255"/>
    </location>
</feature>
<dbReference type="PROSITE" id="PS51892">
    <property type="entry name" value="SUBTILASE"/>
    <property type="match status" value="1"/>
</dbReference>
<dbReference type="InterPro" id="IPR034176">
    <property type="entry name" value="Peptidases_S8_13"/>
</dbReference>
<dbReference type="PANTHER" id="PTHR43806">
    <property type="entry name" value="PEPTIDASE S8"/>
    <property type="match status" value="1"/>
</dbReference>
<evidence type="ECO:0000256" key="2">
    <source>
        <dbReference type="ARBA" id="ARBA00022670"/>
    </source>
</evidence>
<dbReference type="Gene3D" id="3.40.50.200">
    <property type="entry name" value="Peptidase S8/S53 domain"/>
    <property type="match status" value="1"/>
</dbReference>
<dbReference type="InterPro" id="IPR036852">
    <property type="entry name" value="Peptidase_S8/S53_dom_sf"/>
</dbReference>
<evidence type="ECO:0000256" key="3">
    <source>
        <dbReference type="ARBA" id="ARBA00022801"/>
    </source>
</evidence>
<comment type="similarity">
    <text evidence="1 5 6">Belongs to the peptidase S8 family.</text>
</comment>
<dbReference type="Pfam" id="PF00082">
    <property type="entry name" value="Peptidase_S8"/>
    <property type="match status" value="1"/>
</dbReference>
<dbReference type="SUPFAM" id="SSF49299">
    <property type="entry name" value="PKD domain"/>
    <property type="match status" value="2"/>
</dbReference>
<dbReference type="SMART" id="SM00089">
    <property type="entry name" value="PKD"/>
    <property type="match status" value="2"/>
</dbReference>
<feature type="active site" description="Charge relay system" evidence="5">
    <location>
        <position position="187"/>
    </location>
</feature>
<dbReference type="InterPro" id="IPR035986">
    <property type="entry name" value="PKD_dom_sf"/>
</dbReference>
<dbReference type="PROSITE" id="PS00137">
    <property type="entry name" value="SUBTILASE_HIS"/>
    <property type="match status" value="1"/>
</dbReference>
<evidence type="ECO:0000256" key="7">
    <source>
        <dbReference type="SAM" id="MobiDB-lite"/>
    </source>
</evidence>
<keyword evidence="11" id="KW-1185">Reference proteome</keyword>
<evidence type="ECO:0000256" key="8">
    <source>
        <dbReference type="SAM" id="Phobius"/>
    </source>
</evidence>
<evidence type="ECO:0000259" key="9">
    <source>
        <dbReference type="PROSITE" id="PS50093"/>
    </source>
</evidence>
<feature type="domain" description="PKD" evidence="9">
    <location>
        <begin position="557"/>
        <end position="624"/>
    </location>
</feature>